<feature type="compositionally biased region" description="Polar residues" evidence="3">
    <location>
        <begin position="216"/>
        <end position="239"/>
    </location>
</feature>
<evidence type="ECO:0000313" key="5">
    <source>
        <dbReference type="EMBL" id="KAF1949627.1"/>
    </source>
</evidence>
<organism evidence="5 6">
    <name type="scientific">Byssothecium circinans</name>
    <dbReference type="NCBI Taxonomy" id="147558"/>
    <lineage>
        <taxon>Eukaryota</taxon>
        <taxon>Fungi</taxon>
        <taxon>Dikarya</taxon>
        <taxon>Ascomycota</taxon>
        <taxon>Pezizomycotina</taxon>
        <taxon>Dothideomycetes</taxon>
        <taxon>Pleosporomycetidae</taxon>
        <taxon>Pleosporales</taxon>
        <taxon>Massarineae</taxon>
        <taxon>Massarinaceae</taxon>
        <taxon>Byssothecium</taxon>
    </lineage>
</organism>
<accession>A0A6A5TKX3</accession>
<evidence type="ECO:0000256" key="1">
    <source>
        <dbReference type="ARBA" id="ARBA00004123"/>
    </source>
</evidence>
<feature type="compositionally biased region" description="Polar residues" evidence="3">
    <location>
        <begin position="135"/>
        <end position="144"/>
    </location>
</feature>
<dbReference type="GO" id="GO:0000981">
    <property type="term" value="F:DNA-binding transcription factor activity, RNA polymerase II-specific"/>
    <property type="evidence" value="ECO:0007669"/>
    <property type="project" value="InterPro"/>
</dbReference>
<dbReference type="OrthoDB" id="5229455at2759"/>
<dbReference type="InterPro" id="IPR021858">
    <property type="entry name" value="Fun_TF"/>
</dbReference>
<feature type="domain" description="Zn(2)-C6 fungal-type" evidence="4">
    <location>
        <begin position="19"/>
        <end position="49"/>
    </location>
</feature>
<dbReference type="PANTHER" id="PTHR37534">
    <property type="entry name" value="TRANSCRIPTIONAL ACTIVATOR PROTEIN UGA3"/>
    <property type="match status" value="1"/>
</dbReference>
<feature type="compositionally biased region" description="Polar residues" evidence="3">
    <location>
        <begin position="153"/>
        <end position="168"/>
    </location>
</feature>
<dbReference type="InterPro" id="IPR001138">
    <property type="entry name" value="Zn2Cys6_DnaBD"/>
</dbReference>
<dbReference type="Proteomes" id="UP000800035">
    <property type="component" value="Unassembled WGS sequence"/>
</dbReference>
<feature type="region of interest" description="Disordered" evidence="3">
    <location>
        <begin position="1"/>
        <end position="20"/>
    </location>
</feature>
<dbReference type="GO" id="GO:0045944">
    <property type="term" value="P:positive regulation of transcription by RNA polymerase II"/>
    <property type="evidence" value="ECO:0007669"/>
    <property type="project" value="TreeGrafter"/>
</dbReference>
<dbReference type="InterPro" id="IPR036864">
    <property type="entry name" value="Zn2-C6_fun-type_DNA-bd_sf"/>
</dbReference>
<dbReference type="PROSITE" id="PS50048">
    <property type="entry name" value="ZN2_CY6_FUNGAL_2"/>
    <property type="match status" value="1"/>
</dbReference>
<evidence type="ECO:0000256" key="2">
    <source>
        <dbReference type="ARBA" id="ARBA00023242"/>
    </source>
</evidence>
<dbReference type="EMBL" id="ML977035">
    <property type="protein sequence ID" value="KAF1949627.1"/>
    <property type="molecule type" value="Genomic_DNA"/>
</dbReference>
<protein>
    <recommendedName>
        <fullName evidence="4">Zn(2)-C6 fungal-type domain-containing protein</fullName>
    </recommendedName>
</protein>
<dbReference type="GO" id="GO:0005634">
    <property type="term" value="C:nucleus"/>
    <property type="evidence" value="ECO:0007669"/>
    <property type="project" value="UniProtKB-SubCell"/>
</dbReference>
<comment type="subcellular location">
    <subcellularLocation>
        <location evidence="1">Nucleus</location>
    </subcellularLocation>
</comment>
<dbReference type="Pfam" id="PF11951">
    <property type="entry name" value="Fungal_trans_2"/>
    <property type="match status" value="1"/>
</dbReference>
<evidence type="ECO:0000256" key="3">
    <source>
        <dbReference type="SAM" id="MobiDB-lite"/>
    </source>
</evidence>
<dbReference type="SUPFAM" id="SSF57701">
    <property type="entry name" value="Zn2/Cys6 DNA-binding domain"/>
    <property type="match status" value="1"/>
</dbReference>
<feature type="region of interest" description="Disordered" evidence="3">
    <location>
        <begin position="83"/>
        <end position="248"/>
    </location>
</feature>
<feature type="compositionally biased region" description="Low complexity" evidence="3">
    <location>
        <begin position="180"/>
        <end position="195"/>
    </location>
</feature>
<feature type="compositionally biased region" description="Polar residues" evidence="3">
    <location>
        <begin position="114"/>
        <end position="125"/>
    </location>
</feature>
<dbReference type="Pfam" id="PF00172">
    <property type="entry name" value="Zn_clus"/>
    <property type="match status" value="1"/>
</dbReference>
<dbReference type="GO" id="GO:0008270">
    <property type="term" value="F:zinc ion binding"/>
    <property type="evidence" value="ECO:0007669"/>
    <property type="project" value="InterPro"/>
</dbReference>
<name>A0A6A5TKX3_9PLEO</name>
<evidence type="ECO:0000313" key="6">
    <source>
        <dbReference type="Proteomes" id="UP000800035"/>
    </source>
</evidence>
<proteinExistence type="predicted"/>
<keyword evidence="2" id="KW-0539">Nucleus</keyword>
<dbReference type="PANTHER" id="PTHR37534:SF43">
    <property type="entry name" value="FINGER DOMAIN PROTEIN, PUTATIVE (AFU_ORTHOLOGUE AFUA_1G01850)-RELATED"/>
    <property type="match status" value="1"/>
</dbReference>
<dbReference type="CDD" id="cd00067">
    <property type="entry name" value="GAL4"/>
    <property type="match status" value="1"/>
</dbReference>
<feature type="compositionally biased region" description="Basic and acidic residues" evidence="3">
    <location>
        <begin position="1"/>
        <end position="13"/>
    </location>
</feature>
<sequence length="791" mass="88190">MPRPKKPDAGEAKKRSRNGCWPCKSRKVKCGEEKPRCLNCERQGETCDYSIRLNWGGRTKRSLDESAPALGTNNIKNPYMMTLSFDNTASPSSPPPRPSGSSQSRNKVARHNRSQSATSVPQSDASMIDPELLRMSSSHSQSVTARGARTDHSSQPQEPKRQPSSAPFNMQHFHGSFDYPSPGGSSFDSPTSSSTNYPSVAAESPHPMPPPGRSSALHTRSQHSCSAESPATSDARSPQTGPPTPYSFYMIMPLTPNSSAGLEDPALRSPALHNVNQHMPIDLRRMSVQSLLGPSKDSLKDCRLVREYPISNMEHTVYGYDCGLPDLDTPTNDDIHAIAILSPPSLPVDLDGQTPYGNTDFEGKDMTFEKGGYYAKPVPIKIPKSLEPLPSLLLDNQMNLLYFHHFLNHTARILVPHDCEKNPFREILPEMAVKNDNILHLLLAYSASHRARMLNHQEPKNRIDHWVEDVFPKLRQSLLEATDLKTITNDTLAPFIMMASLEIISPNTFGSDVDVRWQDHLKIAREVIVARGTSRIIERSDHATYFLSRWFAYLDVLGSLSGNKNDQPLGSLYWNSENASTDEDFQIDCLTGFTNRCVGSLARIAELAKHVESSRIGPDGNIIEDFTPSEYITVQAKAIEKDLQDGIFNPDRAHKGCNHRQSTSSESQGAWDANEIYATNEAFHWAGLIHLYRRVLNRPSEDQSVQHAVRKIIGLLASVREGSTAEACLLFPMFAAGCDAKDQWQRERVMERLKGVEGFGMTQVKRARGLMQRVWDTGRPWESLVQGEFFG</sequence>
<dbReference type="GO" id="GO:0000976">
    <property type="term" value="F:transcription cis-regulatory region binding"/>
    <property type="evidence" value="ECO:0007669"/>
    <property type="project" value="TreeGrafter"/>
</dbReference>
<dbReference type="AlphaFoldDB" id="A0A6A5TKX3"/>
<dbReference type="Gene3D" id="4.10.240.10">
    <property type="entry name" value="Zn(2)-C6 fungal-type DNA-binding domain"/>
    <property type="match status" value="1"/>
</dbReference>
<gene>
    <name evidence="5" type="ORF">CC80DRAFT_428834</name>
</gene>
<evidence type="ECO:0000259" key="4">
    <source>
        <dbReference type="PROSITE" id="PS50048"/>
    </source>
</evidence>
<keyword evidence="6" id="KW-1185">Reference proteome</keyword>
<reference evidence="5" key="1">
    <citation type="journal article" date="2020" name="Stud. Mycol.">
        <title>101 Dothideomycetes genomes: a test case for predicting lifestyles and emergence of pathogens.</title>
        <authorList>
            <person name="Haridas S."/>
            <person name="Albert R."/>
            <person name="Binder M."/>
            <person name="Bloem J."/>
            <person name="Labutti K."/>
            <person name="Salamov A."/>
            <person name="Andreopoulos B."/>
            <person name="Baker S."/>
            <person name="Barry K."/>
            <person name="Bills G."/>
            <person name="Bluhm B."/>
            <person name="Cannon C."/>
            <person name="Castanera R."/>
            <person name="Culley D."/>
            <person name="Daum C."/>
            <person name="Ezra D."/>
            <person name="Gonzalez J."/>
            <person name="Henrissat B."/>
            <person name="Kuo A."/>
            <person name="Liang C."/>
            <person name="Lipzen A."/>
            <person name="Lutzoni F."/>
            <person name="Magnuson J."/>
            <person name="Mondo S."/>
            <person name="Nolan M."/>
            <person name="Ohm R."/>
            <person name="Pangilinan J."/>
            <person name="Park H.-J."/>
            <person name="Ramirez L."/>
            <person name="Alfaro M."/>
            <person name="Sun H."/>
            <person name="Tritt A."/>
            <person name="Yoshinaga Y."/>
            <person name="Zwiers L.-H."/>
            <person name="Turgeon B."/>
            <person name="Goodwin S."/>
            <person name="Spatafora J."/>
            <person name="Crous P."/>
            <person name="Grigoriev I."/>
        </authorList>
    </citation>
    <scope>NUCLEOTIDE SEQUENCE</scope>
    <source>
        <strain evidence="5">CBS 675.92</strain>
    </source>
</reference>
<dbReference type="SMART" id="SM00066">
    <property type="entry name" value="GAL4"/>
    <property type="match status" value="1"/>
</dbReference>
<dbReference type="PROSITE" id="PS00463">
    <property type="entry name" value="ZN2_CY6_FUNGAL_1"/>
    <property type="match status" value="1"/>
</dbReference>